<gene>
    <name evidence="1" type="ORF">QFC24_002788</name>
</gene>
<evidence type="ECO:0000313" key="2">
    <source>
        <dbReference type="Proteomes" id="UP001234202"/>
    </source>
</evidence>
<proteinExistence type="predicted"/>
<organism evidence="1 2">
    <name type="scientific">Naganishia onofrii</name>
    <dbReference type="NCBI Taxonomy" id="1851511"/>
    <lineage>
        <taxon>Eukaryota</taxon>
        <taxon>Fungi</taxon>
        <taxon>Dikarya</taxon>
        <taxon>Basidiomycota</taxon>
        <taxon>Agaricomycotina</taxon>
        <taxon>Tremellomycetes</taxon>
        <taxon>Filobasidiales</taxon>
        <taxon>Filobasidiaceae</taxon>
        <taxon>Naganishia</taxon>
    </lineage>
</organism>
<accession>A0ACC2XNC5</accession>
<protein>
    <submittedName>
        <fullName evidence="1">Uncharacterized protein</fullName>
    </submittedName>
</protein>
<dbReference type="Proteomes" id="UP001234202">
    <property type="component" value="Unassembled WGS sequence"/>
</dbReference>
<evidence type="ECO:0000313" key="1">
    <source>
        <dbReference type="EMBL" id="KAJ9124859.1"/>
    </source>
</evidence>
<reference evidence="1" key="1">
    <citation type="submission" date="2023-04" db="EMBL/GenBank/DDBJ databases">
        <title>Draft Genome sequencing of Naganishia species isolated from polar environments using Oxford Nanopore Technology.</title>
        <authorList>
            <person name="Leo P."/>
            <person name="Venkateswaran K."/>
        </authorList>
    </citation>
    <scope>NUCLEOTIDE SEQUENCE</scope>
    <source>
        <strain evidence="1">DBVPG 5303</strain>
    </source>
</reference>
<name>A0ACC2XNC5_9TREE</name>
<comment type="caution">
    <text evidence="1">The sequence shown here is derived from an EMBL/GenBank/DDBJ whole genome shotgun (WGS) entry which is preliminary data.</text>
</comment>
<keyword evidence="2" id="KW-1185">Reference proteome</keyword>
<sequence>MLNTALFAVSCLTLLERSQVSAAVTVYNSDSTATAAYDATQVTGLPNFDNTVLTPPTPPSPAVTQIAWSVPSTEDGLTSQGYELGVKQRGNFLGFSVELSVADQITGHSVGKNPVNLKVPFLNYLANIRNRAGMGPLVRVGGNSQEASTLYTDGFAGNAIIQKVKVDGCLQTVTPTINYSPDIFYMMSNISSTVDAHWFFGLSFNQSAVETMSTNVPLVAQTAQQMLGYHLLGLQLSNEPDLYTDHNKRAAGWTVDNFTTEYAEVRTEILNDATLENKQFLIGPSVCCDKVGFELDDVFATGWLDQEKDNLAYVAVQHYPEDNCGVNGNYLNAQDIYSEWLNHTSATNLTVPYFNGTRAAIAAGKEMIMFETNTASCGGFAGLSDSFAASLWMADYALQMAYRNFTAALIHVGGQSVFYNPFTPPPSNMTDTWKWTTGSIYYSTLAVAETLGPSNNSQVVDLSPQNDNIYAPMYAIYENGAPVRLALFNYVSDSSGASDYTATISLGGADLPSGNISVRYMRAPSVAEKYNITWANQTMGAAYTSDGRLYREQETVSIQCDTTAKTCSIPVYAPSMALVFLTTGAMQEAVSSEQATATFATTYVNVGSATVDPAALSTGNGQMGSSATGATSEGSAQTSGTAGILAVPSIMAVLLVASTTFALRAFN</sequence>
<dbReference type="EMBL" id="JASBWV010000008">
    <property type="protein sequence ID" value="KAJ9124859.1"/>
    <property type="molecule type" value="Genomic_DNA"/>
</dbReference>